<organism evidence="8 9">
    <name type="scientific">Candidatus Enterococcus palustris</name>
    <dbReference type="NCBI Taxonomy" id="1834189"/>
    <lineage>
        <taxon>Bacteria</taxon>
        <taxon>Bacillati</taxon>
        <taxon>Bacillota</taxon>
        <taxon>Bacilli</taxon>
        <taxon>Lactobacillales</taxon>
        <taxon>Enterococcaceae</taxon>
        <taxon>Enterococcus</taxon>
    </lineage>
</organism>
<accession>A0AAQ3Y5V0</accession>
<dbReference type="SUPFAM" id="SSF81345">
    <property type="entry name" value="ABC transporter involved in vitamin B12 uptake, BtuC"/>
    <property type="match status" value="1"/>
</dbReference>
<dbReference type="AlphaFoldDB" id="A0AAQ3Y5V0"/>
<gene>
    <name evidence="8" type="ORF">A5821_002507</name>
</gene>
<evidence type="ECO:0000256" key="6">
    <source>
        <dbReference type="RuleBase" id="RU003943"/>
    </source>
</evidence>
<evidence type="ECO:0000256" key="7">
    <source>
        <dbReference type="SAM" id="Phobius"/>
    </source>
</evidence>
<dbReference type="GO" id="GO:0043190">
    <property type="term" value="C:ATP-binding cassette (ABC) transporter complex"/>
    <property type="evidence" value="ECO:0007669"/>
    <property type="project" value="InterPro"/>
</dbReference>
<dbReference type="InterPro" id="IPR001626">
    <property type="entry name" value="ABC_TroCD"/>
</dbReference>
<reference evidence="8 9" key="2">
    <citation type="submission" date="2024-03" db="EMBL/GenBank/DDBJ databases">
        <title>The Genome Sequence of Enterococcus sp. DIV0205d.</title>
        <authorList>
            <consortium name="The Broad Institute Genomics Platform"/>
            <consortium name="The Broad Institute Microbial Omics Core"/>
            <consortium name="The Broad Institute Genomic Center for Infectious Diseases"/>
            <person name="Earl A."/>
            <person name="Manson A."/>
            <person name="Gilmore M."/>
            <person name="Schwartman J."/>
            <person name="Shea T."/>
            <person name="Abouelleil A."/>
            <person name="Cao P."/>
            <person name="Chapman S."/>
            <person name="Cusick C."/>
            <person name="Young S."/>
            <person name="Neafsey D."/>
            <person name="Nusbaum C."/>
            <person name="Birren B."/>
        </authorList>
    </citation>
    <scope>NUCLEOTIDE SEQUENCE [LARGE SCALE GENOMIC DNA]</scope>
    <source>
        <strain evidence="8 9">7F3_DIV0205</strain>
    </source>
</reference>
<dbReference type="RefSeq" id="WP_010770369.1">
    <property type="nucleotide sequence ID" value="NZ_CP147244.1"/>
</dbReference>
<dbReference type="FunFam" id="1.10.3470.10:FF:000008">
    <property type="entry name" value="Zinc ABC transporter, permease protein"/>
    <property type="match status" value="1"/>
</dbReference>
<keyword evidence="6" id="KW-0813">Transport</keyword>
<dbReference type="Pfam" id="PF00950">
    <property type="entry name" value="ABC-3"/>
    <property type="match status" value="1"/>
</dbReference>
<dbReference type="CDD" id="cd06550">
    <property type="entry name" value="TM_ABC_iron-siderophores_like"/>
    <property type="match status" value="1"/>
</dbReference>
<proteinExistence type="inferred from homology"/>
<keyword evidence="3 6" id="KW-0812">Transmembrane</keyword>
<reference evidence="9" key="1">
    <citation type="submission" date="2017-05" db="EMBL/GenBank/DDBJ databases">
        <title>The Genome Sequence of EEnterococcus faecalis 9F2_4866.</title>
        <authorList>
            <consortium name="The Broad Institute Genomics Platform"/>
            <consortium name="The Broad Institute Genomic Center for Infectious Diseases"/>
            <person name="Earl A."/>
            <person name="Manson A."/>
            <person name="Schwartman J."/>
            <person name="Gilmore M."/>
            <person name="Abouelleil A."/>
            <person name="Cao P."/>
            <person name="Chapman S."/>
            <person name="Cusick C."/>
            <person name="Shea T."/>
            <person name="Young S."/>
            <person name="Neafsey D."/>
            <person name="Nusbaum C."/>
            <person name="Birren B."/>
        </authorList>
    </citation>
    <scope>NUCLEOTIDE SEQUENCE [LARGE SCALE GENOMIC DNA]</scope>
    <source>
        <strain evidence="9">7F3_DIV0205</strain>
    </source>
</reference>
<feature type="transmembrane region" description="Helical" evidence="7">
    <location>
        <begin position="119"/>
        <end position="149"/>
    </location>
</feature>
<evidence type="ECO:0000256" key="5">
    <source>
        <dbReference type="ARBA" id="ARBA00023136"/>
    </source>
</evidence>
<keyword evidence="4 7" id="KW-1133">Transmembrane helix</keyword>
<dbReference type="GO" id="GO:0055085">
    <property type="term" value="P:transmembrane transport"/>
    <property type="evidence" value="ECO:0007669"/>
    <property type="project" value="InterPro"/>
</dbReference>
<comment type="similarity">
    <text evidence="2 6">Belongs to the ABC-3 integral membrane protein family.</text>
</comment>
<sequence>MEMLSYEFMRKAFLAATFISVIAPMLGVFLVIRRQSLMADTLSHVSLAGVALGFFLNWNPDIMTLVVVIIAAIILEYLRMIYSTYSEISIAILMSGGLALALVLMNLSGGNSAASIQSYLFGSIVTITWQQVIILAVLFVVLVILFVLFKRPMYVLTFDEDTAHVDGLPIHWMSMLFNVITGVAIAVMIPIAGALLISAIMVLPAAIGMRIGKGFNTVIIISVIMGLIGMLTGLTGSYYLETPPSASITLIFIALFILVSIVRKVVVTMQRNKKMSERKA</sequence>
<dbReference type="PANTHER" id="PTHR30477">
    <property type="entry name" value="ABC-TRANSPORTER METAL-BINDING PROTEIN"/>
    <property type="match status" value="1"/>
</dbReference>
<dbReference type="EMBL" id="CP147244">
    <property type="protein sequence ID" value="WYK01370.1"/>
    <property type="molecule type" value="Genomic_DNA"/>
</dbReference>
<dbReference type="Gene3D" id="1.10.3470.10">
    <property type="entry name" value="ABC transporter involved in vitamin B12 uptake, BtuC"/>
    <property type="match status" value="1"/>
</dbReference>
<feature type="transmembrane region" description="Helical" evidence="7">
    <location>
        <begin position="215"/>
        <end position="240"/>
    </location>
</feature>
<evidence type="ECO:0000256" key="2">
    <source>
        <dbReference type="ARBA" id="ARBA00008034"/>
    </source>
</evidence>
<feature type="transmembrane region" description="Helical" evidence="7">
    <location>
        <begin position="88"/>
        <end position="107"/>
    </location>
</feature>
<evidence type="ECO:0000313" key="8">
    <source>
        <dbReference type="EMBL" id="WYK01370.1"/>
    </source>
</evidence>
<evidence type="ECO:0000256" key="3">
    <source>
        <dbReference type="ARBA" id="ARBA00022692"/>
    </source>
</evidence>
<protein>
    <submittedName>
        <fullName evidence="8">ABC transporter permease</fullName>
    </submittedName>
</protein>
<evidence type="ECO:0000256" key="4">
    <source>
        <dbReference type="ARBA" id="ARBA00022989"/>
    </source>
</evidence>
<evidence type="ECO:0000313" key="9">
    <source>
        <dbReference type="Proteomes" id="UP000194948"/>
    </source>
</evidence>
<dbReference type="PANTHER" id="PTHR30477:SF0">
    <property type="entry name" value="METAL TRANSPORT SYSTEM MEMBRANE PROTEIN TM_0125-RELATED"/>
    <property type="match status" value="1"/>
</dbReference>
<dbReference type="Proteomes" id="UP000194948">
    <property type="component" value="Chromosome"/>
</dbReference>
<feature type="transmembrane region" description="Helical" evidence="7">
    <location>
        <begin position="175"/>
        <end position="203"/>
    </location>
</feature>
<feature type="transmembrane region" description="Helical" evidence="7">
    <location>
        <begin position="12"/>
        <end position="32"/>
    </location>
</feature>
<feature type="transmembrane region" description="Helical" evidence="7">
    <location>
        <begin position="63"/>
        <end position="82"/>
    </location>
</feature>
<evidence type="ECO:0000256" key="1">
    <source>
        <dbReference type="ARBA" id="ARBA00004141"/>
    </source>
</evidence>
<comment type="subcellular location">
    <subcellularLocation>
        <location evidence="6">Cell membrane</location>
        <topology evidence="6">Multi-pass membrane protein</topology>
    </subcellularLocation>
    <subcellularLocation>
        <location evidence="1">Membrane</location>
        <topology evidence="1">Multi-pass membrane protein</topology>
    </subcellularLocation>
</comment>
<feature type="transmembrane region" description="Helical" evidence="7">
    <location>
        <begin position="246"/>
        <end position="266"/>
    </location>
</feature>
<dbReference type="InterPro" id="IPR037294">
    <property type="entry name" value="ABC_BtuC-like"/>
</dbReference>
<keyword evidence="5 7" id="KW-0472">Membrane</keyword>
<name>A0AAQ3Y5V0_9ENTE</name>
<keyword evidence="9" id="KW-1185">Reference proteome</keyword>
<dbReference type="GO" id="GO:0010043">
    <property type="term" value="P:response to zinc ion"/>
    <property type="evidence" value="ECO:0007669"/>
    <property type="project" value="TreeGrafter"/>
</dbReference>